<dbReference type="Pfam" id="PF01895">
    <property type="entry name" value="PhoU"/>
    <property type="match status" value="2"/>
</dbReference>
<sequence length="220" mass="24869">MKMPRTDYIEAINMLKEEVLKMGELSKGAVYGGVRSLIDKDFDLASKIVREDNNRIDILELEIEEKCMVLIALQQPVAKDLRIIGTCMKIITDLDRLSNLGVNIAKITIKIGDKPFIKPLIDIPRMGKLAAEMLDDAMEAFINEDVELARGLSKKEEEADALYDQVRRELITFMIEDPHTITIASDLSFIARYLKRIADHACNIAARVIYMVTGEREKVG</sequence>
<dbReference type="Gene3D" id="1.20.58.220">
    <property type="entry name" value="Phosphate transport system protein phou homolog 2, domain 2"/>
    <property type="match status" value="1"/>
</dbReference>
<name>A0A520KX75_9EURY</name>
<dbReference type="GO" id="GO:0005737">
    <property type="term" value="C:cytoplasm"/>
    <property type="evidence" value="ECO:0007669"/>
    <property type="project" value="UniProtKB-SubCell"/>
</dbReference>
<organism evidence="9 10">
    <name type="scientific">Candidatus Methanolliviera hydrocarbonicum</name>
    <dbReference type="NCBI Taxonomy" id="2491085"/>
    <lineage>
        <taxon>Archaea</taxon>
        <taxon>Methanobacteriati</taxon>
        <taxon>Methanobacteriota</taxon>
        <taxon>Candidatus Methanoliparia</taxon>
        <taxon>Candidatus Methanoliparales</taxon>
        <taxon>Candidatus Methanollivieraceae</taxon>
        <taxon>Candidatus Methanolliviera</taxon>
    </lineage>
</organism>
<dbReference type="PANTHER" id="PTHR42930:SF3">
    <property type="entry name" value="PHOSPHATE-SPECIFIC TRANSPORT SYSTEM ACCESSORY PROTEIN PHOU"/>
    <property type="match status" value="1"/>
</dbReference>
<keyword evidence="5 7" id="KW-0963">Cytoplasm</keyword>
<evidence type="ECO:0000313" key="9">
    <source>
        <dbReference type="EMBL" id="RZN70198.1"/>
    </source>
</evidence>
<dbReference type="GO" id="GO:0030643">
    <property type="term" value="P:intracellular phosphate ion homeostasis"/>
    <property type="evidence" value="ECO:0007669"/>
    <property type="project" value="InterPro"/>
</dbReference>
<dbReference type="AlphaFoldDB" id="A0A520KX75"/>
<reference evidence="9 10" key="1">
    <citation type="journal article" date="2019" name="Nat. Microbiol.">
        <title>Wide diversity of methane and short-chain alkane metabolisms in uncultured archaea.</title>
        <authorList>
            <person name="Borrel G."/>
            <person name="Adam P.S."/>
            <person name="McKay L.J."/>
            <person name="Chen L.X."/>
            <person name="Sierra-Garcia I.N."/>
            <person name="Sieber C.M."/>
            <person name="Letourneur Q."/>
            <person name="Ghozlane A."/>
            <person name="Andersen G.L."/>
            <person name="Li W.J."/>
            <person name="Hallam S.J."/>
            <person name="Muyzer G."/>
            <person name="de Oliveira V.M."/>
            <person name="Inskeep W.P."/>
            <person name="Banfield J.F."/>
            <person name="Gribaldo S."/>
        </authorList>
    </citation>
    <scope>NUCLEOTIDE SEQUENCE [LARGE SCALE GENOMIC DNA]</scope>
    <source>
        <strain evidence="9">NM1b</strain>
    </source>
</reference>
<keyword evidence="4 7" id="KW-0813">Transport</keyword>
<comment type="subcellular location">
    <subcellularLocation>
        <location evidence="1 7">Cytoplasm</location>
    </subcellularLocation>
</comment>
<dbReference type="PIRSF" id="PIRSF003107">
    <property type="entry name" value="PhoU"/>
    <property type="match status" value="1"/>
</dbReference>
<evidence type="ECO:0000256" key="1">
    <source>
        <dbReference type="ARBA" id="ARBA00004496"/>
    </source>
</evidence>
<evidence type="ECO:0000259" key="8">
    <source>
        <dbReference type="Pfam" id="PF01895"/>
    </source>
</evidence>
<evidence type="ECO:0000256" key="4">
    <source>
        <dbReference type="ARBA" id="ARBA00022448"/>
    </source>
</evidence>
<feature type="domain" description="PhoU" evidence="8">
    <location>
        <begin position="123"/>
        <end position="208"/>
    </location>
</feature>
<dbReference type="EMBL" id="RXIL01000060">
    <property type="protein sequence ID" value="RZN70198.1"/>
    <property type="molecule type" value="Genomic_DNA"/>
</dbReference>
<comment type="function">
    <text evidence="7">Plays a role in the regulation of phosphate uptake.</text>
</comment>
<dbReference type="PANTHER" id="PTHR42930">
    <property type="entry name" value="PHOSPHATE-SPECIFIC TRANSPORT SYSTEM ACCESSORY PROTEIN PHOU"/>
    <property type="match status" value="1"/>
</dbReference>
<accession>A0A520KX75</accession>
<keyword evidence="6 7" id="KW-0592">Phosphate transport</keyword>
<dbReference type="GO" id="GO:0045936">
    <property type="term" value="P:negative regulation of phosphate metabolic process"/>
    <property type="evidence" value="ECO:0007669"/>
    <property type="project" value="InterPro"/>
</dbReference>
<dbReference type="InterPro" id="IPR028366">
    <property type="entry name" value="PhoU"/>
</dbReference>
<dbReference type="FunFam" id="1.20.58.220:FF:000004">
    <property type="entry name" value="Phosphate-specific transport system accessory protein PhoU"/>
    <property type="match status" value="1"/>
</dbReference>
<comment type="subunit">
    <text evidence="3 7">Homodimer.</text>
</comment>
<dbReference type="Proteomes" id="UP000320766">
    <property type="component" value="Unassembled WGS sequence"/>
</dbReference>
<protein>
    <recommendedName>
        <fullName evidence="7">Phosphate-specific transport system accessory protein PhoU</fullName>
    </recommendedName>
</protein>
<dbReference type="InterPro" id="IPR038078">
    <property type="entry name" value="PhoU-like_sf"/>
</dbReference>
<evidence type="ECO:0000256" key="2">
    <source>
        <dbReference type="ARBA" id="ARBA00008107"/>
    </source>
</evidence>
<evidence type="ECO:0000256" key="3">
    <source>
        <dbReference type="ARBA" id="ARBA00011738"/>
    </source>
</evidence>
<dbReference type="NCBIfam" id="TIGR02135">
    <property type="entry name" value="phoU_full"/>
    <property type="match status" value="1"/>
</dbReference>
<comment type="caution">
    <text evidence="9">The sequence shown here is derived from an EMBL/GenBank/DDBJ whole genome shotgun (WGS) entry which is preliminary data.</text>
</comment>
<evidence type="ECO:0000313" key="10">
    <source>
        <dbReference type="Proteomes" id="UP000320766"/>
    </source>
</evidence>
<dbReference type="GO" id="GO:0006817">
    <property type="term" value="P:phosphate ion transport"/>
    <property type="evidence" value="ECO:0007669"/>
    <property type="project" value="UniProtKB-KW"/>
</dbReference>
<feature type="domain" description="PhoU" evidence="8">
    <location>
        <begin position="20"/>
        <end position="107"/>
    </location>
</feature>
<evidence type="ECO:0000256" key="7">
    <source>
        <dbReference type="PIRNR" id="PIRNR003107"/>
    </source>
</evidence>
<proteinExistence type="inferred from homology"/>
<comment type="similarity">
    <text evidence="2 7">Belongs to the PhoU family.</text>
</comment>
<evidence type="ECO:0000256" key="6">
    <source>
        <dbReference type="ARBA" id="ARBA00022592"/>
    </source>
</evidence>
<dbReference type="SUPFAM" id="SSF109755">
    <property type="entry name" value="PhoU-like"/>
    <property type="match status" value="1"/>
</dbReference>
<dbReference type="InterPro" id="IPR026022">
    <property type="entry name" value="PhoU_dom"/>
</dbReference>
<gene>
    <name evidence="9" type="primary">phoU</name>
    <name evidence="9" type="ORF">EF807_03705</name>
</gene>
<evidence type="ECO:0000256" key="5">
    <source>
        <dbReference type="ARBA" id="ARBA00022490"/>
    </source>
</evidence>